<sequence length="541" mass="58236">MALGVIELRGRKQVELPMLAVAKAAARALSKSISNGSDLGKVCLDLSSYDLPEVISFRSRVSALRSSERNYWIGTLYTLMISAERRRAQATYFTRPDLAEAVINLAIEHGFDLEKHNVLDPAAGGAAFLSLIAQRMFAQGVSPAVAASRLNGNEIDACLAEMSESLISDELDGFRDRKIVTIGDSLRSEFPAAYDLVIANPPYGRVRLKDLDNDYWTRVSHSGHINKYAVFTELCFRAAKPGGLIALVIPSSFKGGPLYNLMRSFIASQGQILVLGTVINREDVFADVTQDISVLLVKKGASHRHNAPVKFPSFVAGGISHPIPQGSLPADLSSPWLAPGDAGRDRGGATIATYGGSAKAGYFVWNRSQDKFCEASDPLAIPLFWAKNVRPGKACSPVNRRGDGIDFVQVPSGSPAIIGGPAIIIQRTTNSSQPRRIVAAVVDQDSIAGRQGFVSENHTIVITGGTSEEIHLLATLLNTKAVDERYRAVSGTATVSVTLLRELDLPQPEFFRAALSRGYSAEDAAAISYRTGRLPRLAEAS</sequence>
<keyword evidence="2 7" id="KW-0489">Methyltransferase</keyword>
<dbReference type="PANTHER" id="PTHR33841:SF1">
    <property type="entry name" value="DNA METHYLTRANSFERASE A"/>
    <property type="match status" value="1"/>
</dbReference>
<keyword evidence="4" id="KW-0949">S-adenosyl-L-methionine</keyword>
<dbReference type="Pfam" id="PF07669">
    <property type="entry name" value="Eco57I"/>
    <property type="match status" value="1"/>
</dbReference>
<dbReference type="InterPro" id="IPR002052">
    <property type="entry name" value="DNA_methylase_N6_adenine_CS"/>
</dbReference>
<dbReference type="EMBL" id="CP123000">
    <property type="protein sequence ID" value="WGI70969.1"/>
    <property type="molecule type" value="Genomic_DNA"/>
</dbReference>
<feature type="domain" description="Type II methyltransferase M.TaqI-like" evidence="6">
    <location>
        <begin position="190"/>
        <end position="285"/>
    </location>
</feature>
<dbReference type="PROSITE" id="PS00092">
    <property type="entry name" value="N6_MTASE"/>
    <property type="match status" value="1"/>
</dbReference>
<organism evidence="7 8">
    <name type="scientific">Neorhizobium petrolearium</name>
    <dbReference type="NCBI Taxonomy" id="515361"/>
    <lineage>
        <taxon>Bacteria</taxon>
        <taxon>Pseudomonadati</taxon>
        <taxon>Pseudomonadota</taxon>
        <taxon>Alphaproteobacteria</taxon>
        <taxon>Hyphomicrobiales</taxon>
        <taxon>Rhizobiaceae</taxon>
        <taxon>Rhizobium/Agrobacterium group</taxon>
        <taxon>Neorhizobium</taxon>
    </lineage>
</organism>
<accession>A0ABY8MB89</accession>
<dbReference type="Proteomes" id="UP001227095">
    <property type="component" value="Chromosome"/>
</dbReference>
<evidence type="ECO:0000256" key="1">
    <source>
        <dbReference type="ARBA" id="ARBA00011900"/>
    </source>
</evidence>
<evidence type="ECO:0000313" key="7">
    <source>
        <dbReference type="EMBL" id="WGI70969.1"/>
    </source>
</evidence>
<dbReference type="RefSeq" id="WP_227703387.1">
    <property type="nucleotide sequence ID" value="NZ_CP123000.1"/>
</dbReference>
<evidence type="ECO:0000256" key="3">
    <source>
        <dbReference type="ARBA" id="ARBA00022679"/>
    </source>
</evidence>
<evidence type="ECO:0000256" key="5">
    <source>
        <dbReference type="ARBA" id="ARBA00047942"/>
    </source>
</evidence>
<comment type="catalytic activity">
    <reaction evidence="5">
        <text>a 2'-deoxyadenosine in DNA + S-adenosyl-L-methionine = an N(6)-methyl-2'-deoxyadenosine in DNA + S-adenosyl-L-homocysteine + H(+)</text>
        <dbReference type="Rhea" id="RHEA:15197"/>
        <dbReference type="Rhea" id="RHEA-COMP:12418"/>
        <dbReference type="Rhea" id="RHEA-COMP:12419"/>
        <dbReference type="ChEBI" id="CHEBI:15378"/>
        <dbReference type="ChEBI" id="CHEBI:57856"/>
        <dbReference type="ChEBI" id="CHEBI:59789"/>
        <dbReference type="ChEBI" id="CHEBI:90615"/>
        <dbReference type="ChEBI" id="CHEBI:90616"/>
        <dbReference type="EC" id="2.1.1.72"/>
    </reaction>
</comment>
<protein>
    <recommendedName>
        <fullName evidence="1">site-specific DNA-methyltransferase (adenine-specific)</fullName>
        <ecNumber evidence="1">2.1.1.72</ecNumber>
    </recommendedName>
</protein>
<dbReference type="InterPro" id="IPR029063">
    <property type="entry name" value="SAM-dependent_MTases_sf"/>
</dbReference>
<dbReference type="InterPro" id="IPR050953">
    <property type="entry name" value="N4_N6_ade-DNA_methylase"/>
</dbReference>
<dbReference type="GO" id="GO:0032259">
    <property type="term" value="P:methylation"/>
    <property type="evidence" value="ECO:0007669"/>
    <property type="project" value="UniProtKB-KW"/>
</dbReference>
<dbReference type="EC" id="2.1.1.72" evidence="1"/>
<dbReference type="SUPFAM" id="SSF53335">
    <property type="entry name" value="S-adenosyl-L-methionine-dependent methyltransferases"/>
    <property type="match status" value="1"/>
</dbReference>
<dbReference type="InterPro" id="IPR011639">
    <property type="entry name" value="MethylTrfase_TaqI-like_dom"/>
</dbReference>
<dbReference type="Gene3D" id="3.40.50.150">
    <property type="entry name" value="Vaccinia Virus protein VP39"/>
    <property type="match status" value="1"/>
</dbReference>
<reference evidence="7 8" key="1">
    <citation type="submission" date="2023-04" db="EMBL/GenBank/DDBJ databases">
        <title>Neorhizobium petrolearium OS53, complete genome.</title>
        <authorList>
            <person name="Yu T."/>
        </authorList>
    </citation>
    <scope>NUCLEOTIDE SEQUENCE [LARGE SCALE GENOMIC DNA]</scope>
    <source>
        <strain evidence="7 8">OS53</strain>
    </source>
</reference>
<gene>
    <name evidence="7" type="ORF">QEO92_13460</name>
</gene>
<evidence type="ECO:0000256" key="2">
    <source>
        <dbReference type="ARBA" id="ARBA00022603"/>
    </source>
</evidence>
<evidence type="ECO:0000256" key="4">
    <source>
        <dbReference type="ARBA" id="ARBA00022691"/>
    </source>
</evidence>
<dbReference type="GO" id="GO:0008168">
    <property type="term" value="F:methyltransferase activity"/>
    <property type="evidence" value="ECO:0007669"/>
    <property type="project" value="UniProtKB-KW"/>
</dbReference>
<dbReference type="PRINTS" id="PR00507">
    <property type="entry name" value="N12N6MTFRASE"/>
</dbReference>
<dbReference type="PANTHER" id="PTHR33841">
    <property type="entry name" value="DNA METHYLTRANSFERASE YEEA-RELATED"/>
    <property type="match status" value="1"/>
</dbReference>
<name>A0ABY8MB89_9HYPH</name>
<keyword evidence="8" id="KW-1185">Reference proteome</keyword>
<dbReference type="CDD" id="cd02440">
    <property type="entry name" value="AdoMet_MTases"/>
    <property type="match status" value="1"/>
</dbReference>
<evidence type="ECO:0000259" key="6">
    <source>
        <dbReference type="Pfam" id="PF07669"/>
    </source>
</evidence>
<proteinExistence type="predicted"/>
<evidence type="ECO:0000313" key="8">
    <source>
        <dbReference type="Proteomes" id="UP001227095"/>
    </source>
</evidence>
<keyword evidence="3" id="KW-0808">Transferase</keyword>